<evidence type="ECO:0000313" key="5">
    <source>
        <dbReference type="Proteomes" id="UP000006727"/>
    </source>
</evidence>
<dbReference type="RefSeq" id="XP_024356845.1">
    <property type="nucleotide sequence ID" value="XM_024501077.2"/>
</dbReference>
<dbReference type="Gramene" id="Pp3c20_5490V3.4">
    <property type="protein sequence ID" value="Pp3c20_5490V3.4"/>
    <property type="gene ID" value="Pp3c20_5490"/>
</dbReference>
<sequence>MDIRCCKVGTEEGPGNQLLAQVGDPEARAVDTKKTSQQKRAQKMKLGKSLRQYFSTKAESRRQEEASWDEDLIGDRNGKFGKNRVFWQGSLDSRGFPRAPAVEVRDIFRHCVRILGAYGNDIDGLIKPIREHEPQFDSRFVVDLQSPKAPRACPPYFIYVDHRYKEVSMYIRGLNLLHRRDYVVLLKNRKGEKPYEEGFVHHGMTEAAEWATEHVAPVLKEQLRSNKGYRLTIVGHSLGAGVAALFTMMLVKSPELVGLADPREIRAILFAPPRVMSVDLALKYAPYVNSVIYQDDFLPRVSTKSVKRVFLVTFPLTVVVVFTYWLKQTLQSKEDKETQRLYPPGKVYHFIYKQPGRRGDRPIRARVVPSAEGRFERIVLPSLGTVSNHSVLLLAKHLKKFDWPEELKDSWLISVLQTRKK</sequence>
<keyword evidence="5" id="KW-1185">Reference proteome</keyword>
<feature type="compositionally biased region" description="Basic and acidic residues" evidence="1">
    <location>
        <begin position="25"/>
        <end position="34"/>
    </location>
</feature>
<dbReference type="GeneID" id="112272915"/>
<dbReference type="InterPro" id="IPR029058">
    <property type="entry name" value="AB_hydrolase_fold"/>
</dbReference>
<dbReference type="InterPro" id="IPR002921">
    <property type="entry name" value="Fungal_lipase-type"/>
</dbReference>
<dbReference type="EnsemblPlants" id="Pp3c20_5490V3.4">
    <property type="protein sequence ID" value="Pp3c20_5490V3.4"/>
    <property type="gene ID" value="Pp3c20_5490"/>
</dbReference>
<keyword evidence="2" id="KW-1133">Transmembrane helix</keyword>
<keyword evidence="2" id="KW-0472">Membrane</keyword>
<evidence type="ECO:0000259" key="3">
    <source>
        <dbReference type="Pfam" id="PF01764"/>
    </source>
</evidence>
<protein>
    <recommendedName>
        <fullName evidence="3">Fungal lipase-type domain-containing protein</fullName>
    </recommendedName>
</protein>
<reference evidence="4 5" key="2">
    <citation type="journal article" date="2018" name="Plant J.">
        <title>The Physcomitrella patens chromosome-scale assembly reveals moss genome structure and evolution.</title>
        <authorList>
            <person name="Lang D."/>
            <person name="Ullrich K.K."/>
            <person name="Murat F."/>
            <person name="Fuchs J."/>
            <person name="Jenkins J."/>
            <person name="Haas F.B."/>
            <person name="Piednoel M."/>
            <person name="Gundlach H."/>
            <person name="Van Bel M."/>
            <person name="Meyberg R."/>
            <person name="Vives C."/>
            <person name="Morata J."/>
            <person name="Symeonidi A."/>
            <person name="Hiss M."/>
            <person name="Muchero W."/>
            <person name="Kamisugi Y."/>
            <person name="Saleh O."/>
            <person name="Blanc G."/>
            <person name="Decker E.L."/>
            <person name="van Gessel N."/>
            <person name="Grimwood J."/>
            <person name="Hayes R.D."/>
            <person name="Graham S.W."/>
            <person name="Gunter L.E."/>
            <person name="McDaniel S.F."/>
            <person name="Hoernstein S.N.W."/>
            <person name="Larsson A."/>
            <person name="Li F.W."/>
            <person name="Perroud P.F."/>
            <person name="Phillips J."/>
            <person name="Ranjan P."/>
            <person name="Rokshar D.S."/>
            <person name="Rothfels C.J."/>
            <person name="Schneider L."/>
            <person name="Shu S."/>
            <person name="Stevenson D.W."/>
            <person name="Thummler F."/>
            <person name="Tillich M."/>
            <person name="Villarreal Aguilar J.C."/>
            <person name="Widiez T."/>
            <person name="Wong G.K."/>
            <person name="Wymore A."/>
            <person name="Zhang Y."/>
            <person name="Zimmer A.D."/>
            <person name="Quatrano R.S."/>
            <person name="Mayer K.F.X."/>
            <person name="Goodstein D."/>
            <person name="Casacuberta J.M."/>
            <person name="Vandepoele K."/>
            <person name="Reski R."/>
            <person name="Cuming A.C."/>
            <person name="Tuskan G.A."/>
            <person name="Maumus F."/>
            <person name="Salse J."/>
            <person name="Schmutz J."/>
            <person name="Rensing S.A."/>
        </authorList>
    </citation>
    <scope>NUCLEOTIDE SEQUENCE [LARGE SCALE GENOMIC DNA]</scope>
    <source>
        <strain evidence="4 5">cv. Gransden 2004</strain>
    </source>
</reference>
<dbReference type="SUPFAM" id="SSF53474">
    <property type="entry name" value="alpha/beta-Hydrolases"/>
    <property type="match status" value="1"/>
</dbReference>
<dbReference type="Pfam" id="PF01764">
    <property type="entry name" value="Lipase_3"/>
    <property type="match status" value="1"/>
</dbReference>
<proteinExistence type="predicted"/>
<evidence type="ECO:0000313" key="4">
    <source>
        <dbReference type="EnsemblPlants" id="Pp3c20_5490V3.4"/>
    </source>
</evidence>
<name>A0A7I4C8C8_PHYPA</name>
<feature type="domain" description="Fungal lipase-type" evidence="3">
    <location>
        <begin position="170"/>
        <end position="304"/>
    </location>
</feature>
<dbReference type="EMBL" id="ABEU02000020">
    <property type="status" value="NOT_ANNOTATED_CDS"/>
    <property type="molecule type" value="Genomic_DNA"/>
</dbReference>
<dbReference type="AlphaFoldDB" id="A0A7I4C8C8"/>
<dbReference type="PANTHER" id="PTHR46398">
    <property type="entry name" value="ALPHA/BETA-HYDROLASES SUPERFAMILY PROTEIN"/>
    <property type="match status" value="1"/>
</dbReference>
<dbReference type="CDD" id="cd00519">
    <property type="entry name" value="Lipase_3"/>
    <property type="match status" value="1"/>
</dbReference>
<dbReference type="FunCoup" id="A0A7I4C8C8">
    <property type="interactions" value="1711"/>
</dbReference>
<keyword evidence="2" id="KW-0812">Transmembrane</keyword>
<evidence type="ECO:0000256" key="1">
    <source>
        <dbReference type="SAM" id="MobiDB-lite"/>
    </source>
</evidence>
<dbReference type="InParanoid" id="A0A7I4C8C8"/>
<feature type="region of interest" description="Disordered" evidence="1">
    <location>
        <begin position="14"/>
        <end position="42"/>
    </location>
</feature>
<gene>
    <name evidence="4" type="primary">LOC112272915</name>
</gene>
<organism evidence="4 5">
    <name type="scientific">Physcomitrium patens</name>
    <name type="common">Spreading-leaved earth moss</name>
    <name type="synonym">Physcomitrella patens</name>
    <dbReference type="NCBI Taxonomy" id="3218"/>
    <lineage>
        <taxon>Eukaryota</taxon>
        <taxon>Viridiplantae</taxon>
        <taxon>Streptophyta</taxon>
        <taxon>Embryophyta</taxon>
        <taxon>Bryophyta</taxon>
        <taxon>Bryophytina</taxon>
        <taxon>Bryopsida</taxon>
        <taxon>Funariidae</taxon>
        <taxon>Funariales</taxon>
        <taxon>Funariaceae</taxon>
        <taxon>Physcomitrium</taxon>
    </lineage>
</organism>
<dbReference type="PANTHER" id="PTHR46398:SF14">
    <property type="entry name" value="FUNGAL LIPASE-LIKE DOMAIN-CONTAINING PROTEIN"/>
    <property type="match status" value="1"/>
</dbReference>
<feature type="transmembrane region" description="Helical" evidence="2">
    <location>
        <begin position="229"/>
        <end position="251"/>
    </location>
</feature>
<dbReference type="KEGG" id="ppp:112272915"/>
<evidence type="ECO:0000256" key="2">
    <source>
        <dbReference type="SAM" id="Phobius"/>
    </source>
</evidence>
<dbReference type="Proteomes" id="UP000006727">
    <property type="component" value="Chromosome 20"/>
</dbReference>
<reference evidence="4 5" key="1">
    <citation type="journal article" date="2008" name="Science">
        <title>The Physcomitrella genome reveals evolutionary insights into the conquest of land by plants.</title>
        <authorList>
            <person name="Rensing S."/>
            <person name="Lang D."/>
            <person name="Zimmer A."/>
            <person name="Terry A."/>
            <person name="Salamov A."/>
            <person name="Shapiro H."/>
            <person name="Nishiyama T."/>
            <person name="Perroud P.-F."/>
            <person name="Lindquist E."/>
            <person name="Kamisugi Y."/>
            <person name="Tanahashi T."/>
            <person name="Sakakibara K."/>
            <person name="Fujita T."/>
            <person name="Oishi K."/>
            <person name="Shin-I T."/>
            <person name="Kuroki Y."/>
            <person name="Toyoda A."/>
            <person name="Suzuki Y."/>
            <person name="Hashimoto A."/>
            <person name="Yamaguchi K."/>
            <person name="Sugano A."/>
            <person name="Kohara Y."/>
            <person name="Fujiyama A."/>
            <person name="Anterola A."/>
            <person name="Aoki S."/>
            <person name="Ashton N."/>
            <person name="Barbazuk W.B."/>
            <person name="Barker E."/>
            <person name="Bennetzen J."/>
            <person name="Bezanilla M."/>
            <person name="Blankenship R."/>
            <person name="Cho S.H."/>
            <person name="Dutcher S."/>
            <person name="Estelle M."/>
            <person name="Fawcett J.A."/>
            <person name="Gundlach H."/>
            <person name="Hanada K."/>
            <person name="Heyl A."/>
            <person name="Hicks K.A."/>
            <person name="Hugh J."/>
            <person name="Lohr M."/>
            <person name="Mayer K."/>
            <person name="Melkozernov A."/>
            <person name="Murata T."/>
            <person name="Nelson D."/>
            <person name="Pils B."/>
            <person name="Prigge M."/>
            <person name="Reiss B."/>
            <person name="Renner T."/>
            <person name="Rombauts S."/>
            <person name="Rushton P."/>
            <person name="Sanderfoot A."/>
            <person name="Schween G."/>
            <person name="Shiu S.-H."/>
            <person name="Stueber K."/>
            <person name="Theodoulou F.L."/>
            <person name="Tu H."/>
            <person name="Van de Peer Y."/>
            <person name="Verrier P.J."/>
            <person name="Waters E."/>
            <person name="Wood A."/>
            <person name="Yang L."/>
            <person name="Cove D."/>
            <person name="Cuming A."/>
            <person name="Hasebe M."/>
            <person name="Lucas S."/>
            <person name="Mishler D.B."/>
            <person name="Reski R."/>
            <person name="Grigoriev I."/>
            <person name="Quatrano R.S."/>
            <person name="Boore J.L."/>
        </authorList>
    </citation>
    <scope>NUCLEOTIDE SEQUENCE [LARGE SCALE GENOMIC DNA]</scope>
    <source>
        <strain evidence="4 5">cv. Gransden 2004</strain>
    </source>
</reference>
<feature type="transmembrane region" description="Helical" evidence="2">
    <location>
        <begin position="309"/>
        <end position="326"/>
    </location>
</feature>
<dbReference type="OrthoDB" id="438440at2759"/>
<reference evidence="4" key="3">
    <citation type="submission" date="2020-12" db="UniProtKB">
        <authorList>
            <consortium name="EnsemblPlants"/>
        </authorList>
    </citation>
    <scope>IDENTIFICATION</scope>
</reference>
<dbReference type="GO" id="GO:0006629">
    <property type="term" value="P:lipid metabolic process"/>
    <property type="evidence" value="ECO:0007669"/>
    <property type="project" value="InterPro"/>
</dbReference>
<accession>A0A7I4C8C8</accession>
<dbReference type="OMA" id="CFCIAPA"/>
<dbReference type="Gene3D" id="3.40.50.1820">
    <property type="entry name" value="alpha/beta hydrolase"/>
    <property type="match status" value="1"/>
</dbReference>